<dbReference type="EMBL" id="CABIKM010000021">
    <property type="protein sequence ID" value="VUZ84958.1"/>
    <property type="molecule type" value="Genomic_DNA"/>
</dbReference>
<dbReference type="Proteomes" id="UP000334340">
    <property type="component" value="Unassembled WGS sequence"/>
</dbReference>
<evidence type="ECO:0000313" key="1">
    <source>
        <dbReference type="EMBL" id="VUZ84958.1"/>
    </source>
</evidence>
<proteinExistence type="predicted"/>
<name>A0A564ZK84_9BACT</name>
<reference evidence="1 2" key="1">
    <citation type="submission" date="2019-07" db="EMBL/GenBank/DDBJ databases">
        <authorList>
            <person name="Cremers G."/>
        </authorList>
    </citation>
    <scope>NUCLEOTIDE SEQUENCE [LARGE SCALE GENOMIC DNA]</scope>
</reference>
<gene>
    <name evidence="1" type="ORF">MELA_01333</name>
</gene>
<evidence type="ECO:0008006" key="3">
    <source>
        <dbReference type="Google" id="ProtNLM"/>
    </source>
</evidence>
<accession>A0A564ZK84</accession>
<sequence length="380" mass="40750">MAHSYTPGLRLAPQTVVRKRRILPIPGQVLVHEGQEVTATTLIAQTELPGKVHAVNVVNLLGIVPQEVRRYMLKREGDAVSSGEPLAENRPLIKWMKTQVPSPITGTIETVSEVTGQVFLREPPKPLALTAYLDGRVIETFPGEGATVETACSLVQGIFGIGGEAVGTIAVAVNNREDELTPERITDAHRGTILVGGSLIGREGFARAKQVGVAAVVVGGIHDLDLKLLLGGRDLGVAITGTEQVGLTLIITEGFGRIAMARRTFDLLTSKIGRRASCSGATQIRAGVIRPEVIVPLSERSMFNVQRSTEETGEVGGGLQVGDQIRVIREPYFGLICRVSALRTDLQLLATESKVRVLEAELDDGQHIIVPRANVELLEA</sequence>
<protein>
    <recommendedName>
        <fullName evidence="3">RnfC Barrel sandwich hybrid domain-containing protein</fullName>
    </recommendedName>
</protein>
<keyword evidence="2" id="KW-1185">Reference proteome</keyword>
<organism evidence="1 2">
    <name type="scientific">Candidatus Methylomirabilis lanthanidiphila</name>
    <dbReference type="NCBI Taxonomy" id="2211376"/>
    <lineage>
        <taxon>Bacteria</taxon>
        <taxon>Candidatus Methylomirabilota</taxon>
        <taxon>Candidatus Methylomirabilia</taxon>
        <taxon>Candidatus Methylomirabilales</taxon>
        <taxon>Candidatus Methylomirabilaceae</taxon>
        <taxon>Candidatus Methylomirabilis</taxon>
    </lineage>
</organism>
<dbReference type="AlphaFoldDB" id="A0A564ZK84"/>
<evidence type="ECO:0000313" key="2">
    <source>
        <dbReference type="Proteomes" id="UP000334340"/>
    </source>
</evidence>